<dbReference type="EMBL" id="JAEHNY010000011">
    <property type="protein sequence ID" value="MBI6120818.1"/>
    <property type="molecule type" value="Genomic_DNA"/>
</dbReference>
<keyword evidence="3" id="KW-0732">Signal</keyword>
<evidence type="ECO:0000256" key="4">
    <source>
        <dbReference type="ARBA" id="ARBA00023136"/>
    </source>
</evidence>
<accession>A0ABS0TIG9</accession>
<dbReference type="InterPro" id="IPR033985">
    <property type="entry name" value="SusD-like_N"/>
</dbReference>
<dbReference type="InterPro" id="IPR012944">
    <property type="entry name" value="SusD_RagB_dom"/>
</dbReference>
<evidence type="ECO:0000256" key="5">
    <source>
        <dbReference type="ARBA" id="ARBA00023237"/>
    </source>
</evidence>
<evidence type="ECO:0000259" key="6">
    <source>
        <dbReference type="Pfam" id="PF07980"/>
    </source>
</evidence>
<feature type="domain" description="RagB/SusD" evidence="6">
    <location>
        <begin position="270"/>
        <end position="588"/>
    </location>
</feature>
<dbReference type="Pfam" id="PF14322">
    <property type="entry name" value="SusD-like_3"/>
    <property type="match status" value="1"/>
</dbReference>
<keyword evidence="5" id="KW-0998">Cell outer membrane</keyword>
<evidence type="ECO:0000256" key="3">
    <source>
        <dbReference type="ARBA" id="ARBA00022729"/>
    </source>
</evidence>
<dbReference type="Proteomes" id="UP000635665">
    <property type="component" value="Unassembled WGS sequence"/>
</dbReference>
<comment type="subcellular location">
    <subcellularLocation>
        <location evidence="1">Cell outer membrane</location>
    </subcellularLocation>
</comment>
<evidence type="ECO:0000259" key="7">
    <source>
        <dbReference type="Pfam" id="PF14322"/>
    </source>
</evidence>
<evidence type="ECO:0000256" key="2">
    <source>
        <dbReference type="ARBA" id="ARBA00006275"/>
    </source>
</evidence>
<dbReference type="Gene3D" id="1.25.40.390">
    <property type="match status" value="1"/>
</dbReference>
<dbReference type="RefSeq" id="WP_198639053.1">
    <property type="nucleotide sequence ID" value="NZ_JAEHNY010000011.1"/>
</dbReference>
<name>A0ABS0TIG9_9FLAO</name>
<organism evidence="8 9">
    <name type="scientific">Salegentibacter maritimus</name>
    <dbReference type="NCBI Taxonomy" id="2794347"/>
    <lineage>
        <taxon>Bacteria</taxon>
        <taxon>Pseudomonadati</taxon>
        <taxon>Bacteroidota</taxon>
        <taxon>Flavobacteriia</taxon>
        <taxon>Flavobacteriales</taxon>
        <taxon>Flavobacteriaceae</taxon>
        <taxon>Salegentibacter</taxon>
    </lineage>
</organism>
<evidence type="ECO:0000313" key="8">
    <source>
        <dbReference type="EMBL" id="MBI6120818.1"/>
    </source>
</evidence>
<dbReference type="PROSITE" id="PS51257">
    <property type="entry name" value="PROKAR_LIPOPROTEIN"/>
    <property type="match status" value="1"/>
</dbReference>
<feature type="domain" description="SusD-like N-terminal" evidence="7">
    <location>
        <begin position="82"/>
        <end position="184"/>
    </location>
</feature>
<reference evidence="8 9" key="1">
    <citation type="submission" date="2020-12" db="EMBL/GenBank/DDBJ databases">
        <title>Salegentibacter orientalis sp. nov., isolated from costal sediment.</title>
        <authorList>
            <person name="Lian F.-B."/>
        </authorList>
    </citation>
    <scope>NUCLEOTIDE SEQUENCE [LARGE SCALE GENOMIC DNA]</scope>
    <source>
        <strain evidence="8 9">F60176</strain>
    </source>
</reference>
<evidence type="ECO:0000313" key="9">
    <source>
        <dbReference type="Proteomes" id="UP000635665"/>
    </source>
</evidence>
<comment type="similarity">
    <text evidence="2">Belongs to the SusD family.</text>
</comment>
<gene>
    <name evidence="8" type="ORF">I6U50_12380</name>
</gene>
<sequence length="590" mass="68818">MKKILLILSALFFFYGCDDDFLNKLPKDELVVKNTFTTYSNFKTYAWDFYNSLPGYDLSVVNSEWNGDLFLRSNDNGMSDWIWQRIIVPTKSENYAGPYNRIRRVNLMLENLESSSLTESEVRHWRSVGYFFRSYEYFNLLQKYGAIPWIEETLSENSEELNAPRTPRNEIAQNILENLLYAEENIKPEGDGPNTIGIHAVRFLLSRFGLFEGTWRKYHNLGNSQNYLQESAIASQKLIQAFPNLYPDYDKLFNSNSLAGVPGIILYHEYNTGVKTHFLTSRMRNSAGNWDLTKKAADKYLMTDGETRWTSPLFSGDQDPYSEFRNRDHRMYYTITPPFKVNSIPDGQNTSKWEFTGDPKDREYIDIMAQLSDDEHKTLPSVNWRGLVVRESPHFRDFNNGQGYNAGFTGYKLFKYYNELLYIQNQDINDKPVFRMGEVLLNYAEAKYELGEFDQAIADQTINRLRERGAVAPLTVGSEPSDPTRDPEVNPTLWEIRRERAVELMGEGFRFDDLRRWKKMKYTQEEKLGRWVDNSKYGDRLDIQNGTQKGYVTIFGKPTGEFPNYYYLYPIPSNELVLNPALEQNPGWGE</sequence>
<keyword evidence="9" id="KW-1185">Reference proteome</keyword>
<protein>
    <submittedName>
        <fullName evidence="8">RagB/SusD family nutrient uptake outer membrane protein</fullName>
    </submittedName>
</protein>
<dbReference type="Pfam" id="PF07980">
    <property type="entry name" value="SusD_RagB"/>
    <property type="match status" value="1"/>
</dbReference>
<keyword evidence="4" id="KW-0472">Membrane</keyword>
<comment type="caution">
    <text evidence="8">The sequence shown here is derived from an EMBL/GenBank/DDBJ whole genome shotgun (WGS) entry which is preliminary data.</text>
</comment>
<dbReference type="SUPFAM" id="SSF48452">
    <property type="entry name" value="TPR-like"/>
    <property type="match status" value="1"/>
</dbReference>
<dbReference type="InterPro" id="IPR011990">
    <property type="entry name" value="TPR-like_helical_dom_sf"/>
</dbReference>
<proteinExistence type="inferred from homology"/>
<evidence type="ECO:0000256" key="1">
    <source>
        <dbReference type="ARBA" id="ARBA00004442"/>
    </source>
</evidence>